<evidence type="ECO:0000256" key="3">
    <source>
        <dbReference type="ARBA" id="ARBA00022737"/>
    </source>
</evidence>
<evidence type="ECO:0000256" key="2">
    <source>
        <dbReference type="ARBA" id="ARBA00022692"/>
    </source>
</evidence>
<dbReference type="Gene3D" id="2.60.40.60">
    <property type="entry name" value="Cadherins"/>
    <property type="match status" value="4"/>
</dbReference>
<keyword evidence="6" id="KW-1133">Transmembrane helix</keyword>
<dbReference type="GO" id="GO:0007156">
    <property type="term" value="P:homophilic cell adhesion via plasma membrane adhesion molecules"/>
    <property type="evidence" value="ECO:0007669"/>
    <property type="project" value="InterPro"/>
</dbReference>
<evidence type="ECO:0000256" key="6">
    <source>
        <dbReference type="ARBA" id="ARBA00022989"/>
    </source>
</evidence>
<proteinExistence type="predicted"/>
<evidence type="ECO:0000256" key="8">
    <source>
        <dbReference type="ARBA" id="ARBA00023180"/>
    </source>
</evidence>
<gene>
    <name evidence="12" type="ORF">PXEA_LOCUS29569</name>
</gene>
<sequence>MGSLGLLCLLLLVRLHPGAGIHKPRVVEFKVKEESPPMTRLATVTGLLPSLGSSSSFIMSQEDSYFRVEPNGNILLTRRLDLESLCVNESLCCEASLECIVEVTAIQEDIGTDGEVILLRGTVVDINDHVPVFSADSYSVFPDGTKGQLVQIPENAQVRHLLDLIPAQDDDVSRVNQITTYKLIGDEIRSMFDLDVTKLPDVRLRLSSPLDYEAVKSYSGLLEACDKSNCSSQPLLVKVLDENDNKPKFQQPAVYNVSIPEDLARGSLVIALNATDDDSPEHSKMYFSFYGSADSKLKQHFRLDHSTGRIILMHDLAANVRQNYTFQVSVSESPGDVDPGAVAQVSIHVIDVNNHRPDIRLLNTPASADGVGIIRIRENEPARRLTFVKVIDSDLGRNRLVTCDLYEPENGLEKYRPGFALKPSSEGIYLLYSTREFDAETQPALRVVITCRDAGDPPLSSEMPVNIFVEDENEFDPEFEQATYVAGVRENAPSRIPVLQVSHFSPLN</sequence>
<dbReference type="SUPFAM" id="SSF49313">
    <property type="entry name" value="Cadherin-like"/>
    <property type="match status" value="4"/>
</dbReference>
<name>A0A3S5CNV0_9PLAT</name>
<accession>A0A3S5CNV0</accession>
<keyword evidence="10" id="KW-0732">Signal</keyword>
<feature type="domain" description="Cadherin" evidence="11">
    <location>
        <begin position="251"/>
        <end position="359"/>
    </location>
</feature>
<dbReference type="InterPro" id="IPR015919">
    <property type="entry name" value="Cadherin-like_sf"/>
</dbReference>
<feature type="domain" description="Cadherin" evidence="11">
    <location>
        <begin position="150"/>
        <end position="249"/>
    </location>
</feature>
<feature type="domain" description="Cadherin" evidence="11">
    <location>
        <begin position="374"/>
        <end position="479"/>
    </location>
</feature>
<feature type="signal peptide" evidence="10">
    <location>
        <begin position="1"/>
        <end position="20"/>
    </location>
</feature>
<protein>
    <recommendedName>
        <fullName evidence="11">Cadherin domain-containing protein</fullName>
    </recommendedName>
</protein>
<dbReference type="Proteomes" id="UP000784294">
    <property type="component" value="Unassembled WGS sequence"/>
</dbReference>
<dbReference type="FunFam" id="2.60.40.60:FF:000002">
    <property type="entry name" value="Protocadherin alpha 2"/>
    <property type="match status" value="1"/>
</dbReference>
<dbReference type="InterPro" id="IPR002126">
    <property type="entry name" value="Cadherin-like_dom"/>
</dbReference>
<keyword evidence="2" id="KW-0812">Transmembrane</keyword>
<dbReference type="EMBL" id="CAAALY010251486">
    <property type="protein sequence ID" value="VEL36129.1"/>
    <property type="molecule type" value="Genomic_DNA"/>
</dbReference>
<keyword evidence="4 9" id="KW-0106">Calcium</keyword>
<keyword evidence="3" id="KW-0677">Repeat</keyword>
<keyword evidence="8" id="KW-0325">Glycoprotein</keyword>
<evidence type="ECO:0000256" key="10">
    <source>
        <dbReference type="SAM" id="SignalP"/>
    </source>
</evidence>
<dbReference type="PROSITE" id="PS00232">
    <property type="entry name" value="CADHERIN_1"/>
    <property type="match status" value="1"/>
</dbReference>
<evidence type="ECO:0000256" key="1">
    <source>
        <dbReference type="ARBA" id="ARBA00004167"/>
    </source>
</evidence>
<dbReference type="Pfam" id="PF00028">
    <property type="entry name" value="Cadherin"/>
    <property type="match status" value="2"/>
</dbReference>
<dbReference type="GO" id="GO:0005509">
    <property type="term" value="F:calcium ion binding"/>
    <property type="evidence" value="ECO:0007669"/>
    <property type="project" value="UniProtKB-UniRule"/>
</dbReference>
<evidence type="ECO:0000313" key="13">
    <source>
        <dbReference type="Proteomes" id="UP000784294"/>
    </source>
</evidence>
<evidence type="ECO:0000259" key="11">
    <source>
        <dbReference type="PROSITE" id="PS50268"/>
    </source>
</evidence>
<dbReference type="GO" id="GO:0005886">
    <property type="term" value="C:plasma membrane"/>
    <property type="evidence" value="ECO:0007669"/>
    <property type="project" value="InterPro"/>
</dbReference>
<feature type="chain" id="PRO_5018732830" description="Cadherin domain-containing protein" evidence="10">
    <location>
        <begin position="21"/>
        <end position="508"/>
    </location>
</feature>
<comment type="caution">
    <text evidence="12">The sequence shown here is derived from an EMBL/GenBank/DDBJ whole genome shotgun (WGS) entry which is preliminary data.</text>
</comment>
<dbReference type="AlphaFoldDB" id="A0A3S5CNV0"/>
<evidence type="ECO:0000256" key="9">
    <source>
        <dbReference type="PROSITE-ProRule" id="PRU00043"/>
    </source>
</evidence>
<dbReference type="PANTHER" id="PTHR24028">
    <property type="entry name" value="CADHERIN-87A"/>
    <property type="match status" value="1"/>
</dbReference>
<dbReference type="CDD" id="cd11304">
    <property type="entry name" value="Cadherin_repeat"/>
    <property type="match status" value="4"/>
</dbReference>
<keyword evidence="7" id="KW-0472">Membrane</keyword>
<dbReference type="PANTHER" id="PTHR24028:SF146">
    <property type="entry name" value="CADHERIN 96CB, ISOFORM D-RELATED"/>
    <property type="match status" value="1"/>
</dbReference>
<dbReference type="PROSITE" id="PS50268">
    <property type="entry name" value="CADHERIN_2"/>
    <property type="match status" value="4"/>
</dbReference>
<organism evidence="12 13">
    <name type="scientific">Protopolystoma xenopodis</name>
    <dbReference type="NCBI Taxonomy" id="117903"/>
    <lineage>
        <taxon>Eukaryota</taxon>
        <taxon>Metazoa</taxon>
        <taxon>Spiralia</taxon>
        <taxon>Lophotrochozoa</taxon>
        <taxon>Platyhelminthes</taxon>
        <taxon>Monogenea</taxon>
        <taxon>Polyopisthocotylea</taxon>
        <taxon>Polystomatidea</taxon>
        <taxon>Polystomatidae</taxon>
        <taxon>Protopolystoma</taxon>
    </lineage>
</organism>
<dbReference type="InterPro" id="IPR050174">
    <property type="entry name" value="Protocadherin/Cadherin-CA"/>
</dbReference>
<evidence type="ECO:0000313" key="12">
    <source>
        <dbReference type="EMBL" id="VEL36129.1"/>
    </source>
</evidence>
<evidence type="ECO:0000256" key="4">
    <source>
        <dbReference type="ARBA" id="ARBA00022837"/>
    </source>
</evidence>
<comment type="subcellular location">
    <subcellularLocation>
        <location evidence="1">Membrane</location>
        <topology evidence="1">Single-pass membrane protein</topology>
    </subcellularLocation>
</comment>
<feature type="domain" description="Cadherin" evidence="11">
    <location>
        <begin position="23"/>
        <end position="133"/>
    </location>
</feature>
<keyword evidence="5" id="KW-0130">Cell adhesion</keyword>
<evidence type="ECO:0000256" key="5">
    <source>
        <dbReference type="ARBA" id="ARBA00022889"/>
    </source>
</evidence>
<dbReference type="PRINTS" id="PR00205">
    <property type="entry name" value="CADHERIN"/>
</dbReference>
<dbReference type="OrthoDB" id="6252479at2759"/>
<evidence type="ECO:0000256" key="7">
    <source>
        <dbReference type="ARBA" id="ARBA00023136"/>
    </source>
</evidence>
<reference evidence="12" key="1">
    <citation type="submission" date="2018-11" db="EMBL/GenBank/DDBJ databases">
        <authorList>
            <consortium name="Pathogen Informatics"/>
        </authorList>
    </citation>
    <scope>NUCLEOTIDE SEQUENCE</scope>
</reference>
<keyword evidence="13" id="KW-1185">Reference proteome</keyword>
<dbReference type="InterPro" id="IPR020894">
    <property type="entry name" value="Cadherin_CS"/>
</dbReference>
<dbReference type="SMART" id="SM00112">
    <property type="entry name" value="CA"/>
    <property type="match status" value="3"/>
</dbReference>